<feature type="compositionally biased region" description="Low complexity" evidence="1">
    <location>
        <begin position="632"/>
        <end position="643"/>
    </location>
</feature>
<feature type="domain" description="CBM6/CBM35/CBM36-like 1" evidence="4">
    <location>
        <begin position="97"/>
        <end position="250"/>
    </location>
</feature>
<feature type="compositionally biased region" description="Low complexity" evidence="1">
    <location>
        <begin position="72"/>
        <end position="84"/>
    </location>
</feature>
<dbReference type="Proteomes" id="UP000004322">
    <property type="component" value="Unassembled WGS sequence"/>
</dbReference>
<feature type="region of interest" description="Disordered" evidence="1">
    <location>
        <begin position="598"/>
        <end position="1031"/>
    </location>
</feature>
<feature type="domain" description="Alpha-1,3-glucanase catalytic" evidence="5">
    <location>
        <begin position="283"/>
        <end position="518"/>
    </location>
</feature>
<feature type="compositionally biased region" description="Basic and acidic residues" evidence="1">
    <location>
        <begin position="957"/>
        <end position="972"/>
    </location>
</feature>
<evidence type="ECO:0000313" key="6">
    <source>
        <dbReference type="EMBL" id="EHI75418.1"/>
    </source>
</evidence>
<feature type="compositionally biased region" description="Low complexity" evidence="1">
    <location>
        <begin position="944"/>
        <end position="956"/>
    </location>
</feature>
<dbReference type="InterPro" id="IPR012334">
    <property type="entry name" value="Pectin_lyas_fold"/>
</dbReference>
<feature type="compositionally biased region" description="Pro residues" evidence="1">
    <location>
        <begin position="930"/>
        <end position="943"/>
    </location>
</feature>
<evidence type="ECO:0000259" key="4">
    <source>
        <dbReference type="Pfam" id="PF22815"/>
    </source>
</evidence>
<dbReference type="AlphaFoldDB" id="G5JP45"/>
<dbReference type="PANTHER" id="PTHR36721">
    <property type="entry name" value="PROLINE-RICH FAMILY PROTEIN"/>
    <property type="match status" value="1"/>
</dbReference>
<name>G5JP45_STRCG</name>
<feature type="region of interest" description="Disordered" evidence="1">
    <location>
        <begin position="60"/>
        <end position="93"/>
    </location>
</feature>
<feature type="transmembrane region" description="Helical" evidence="2">
    <location>
        <begin position="1034"/>
        <end position="1053"/>
    </location>
</feature>
<proteinExistence type="predicted"/>
<keyword evidence="2" id="KW-0472">Membrane</keyword>
<keyword evidence="3" id="KW-0732">Signal</keyword>
<dbReference type="Gene3D" id="2.60.120.260">
    <property type="entry name" value="Galactose-binding domain-like"/>
    <property type="match status" value="1"/>
</dbReference>
<feature type="compositionally biased region" description="Basic and acidic residues" evidence="1">
    <location>
        <begin position="823"/>
        <end position="837"/>
    </location>
</feature>
<keyword evidence="2" id="KW-0812">Transmembrane</keyword>
<accession>G5JP45</accession>
<dbReference type="SUPFAM" id="SSF51126">
    <property type="entry name" value="Pectin lyase-like"/>
    <property type="match status" value="1"/>
</dbReference>
<feature type="signal peptide" evidence="3">
    <location>
        <begin position="1"/>
        <end position="29"/>
    </location>
</feature>
<dbReference type="RefSeq" id="WP_004229814.1">
    <property type="nucleotide sequence ID" value="NZ_AEUV02000002.1"/>
</dbReference>
<dbReference type="OrthoDB" id="197688at2"/>
<feature type="compositionally biased region" description="Polar residues" evidence="1">
    <location>
        <begin position="893"/>
        <end position="906"/>
    </location>
</feature>
<evidence type="ECO:0000313" key="7">
    <source>
        <dbReference type="Proteomes" id="UP000004322"/>
    </source>
</evidence>
<dbReference type="EMBL" id="AEUV02000002">
    <property type="protein sequence ID" value="EHI75418.1"/>
    <property type="molecule type" value="Genomic_DNA"/>
</dbReference>
<dbReference type="SMART" id="SM00710">
    <property type="entry name" value="PbH1"/>
    <property type="match status" value="7"/>
</dbReference>
<dbReference type="Gene3D" id="2.160.20.10">
    <property type="entry name" value="Single-stranded right-handed beta-helix, Pectin lyase-like"/>
    <property type="match status" value="1"/>
</dbReference>
<feature type="chain" id="PRO_5003479315" description="Pectate lyase superfamily protein domain-containing protein" evidence="3">
    <location>
        <begin position="30"/>
        <end position="1059"/>
    </location>
</feature>
<dbReference type="InterPro" id="IPR033801">
    <property type="entry name" value="CBM6-CBM35-CBM36-like_1"/>
</dbReference>
<sequence>MPLRKKSLAVLMGAFALGMTWQTMTTVSADELADNSANMAAVTDSQSQIQVQAATTGTTVSTDSAVTPAAPPAQAESQASPATADSSTYDSSNYGANLPYTGYEAEQGTLANGAKEEASTDVDSTAGEASEQKYVELPNQGSSVSVQVEAPANAINVRYTIPDGTSGQLDVQVNGNSVANLDLSSSSAWQYLDTDVENDSPTTNSRARFRFDEVHSLLKDIQLKKGDTLTLVKNSADNVAYGIDFIELEQAGDPIAQADNAISIASKGAVANDGRDDSPALFAAINEAKSTGRHVYIPAGQFDFNQKIGVDASNLKISGAGIWHTHLHFTSDQAGGGGFEFNHNDNGIELSDFFMDSNLTSRYHEAANYKAISGTLGSNSSIHDIWEQHFECGMWIGDYDASNMHYTDGLVVKNARIRNNLADGINFAQGTKNSTVENSNIRGNGDDGLATWSSIDGATNATIAENNKFLHNTIELGWRAGGIGIFGGKGHEVANNLIKNNIAGAGIRLSTVFAGHNFDTNDTGIHIHDNLLWKTGTTSDLYRQPRSAIDLQTQRGDIKNVVITDNKILNSVTKAYSATDGQGTENVRFVNNSVDDQAHLESPKPVEPSVTPAPTENDQPSQPSAPAPADQPAPIAEAQPQAEEVPKPEEQPEADAPNQPSDQPEDPEVSEQAPAQPETPTPSEPLVNQPDAPAADEPANSADNHPEADVKPDADKDPANPSQPNGDQPQPSPIAGEGLQDQPQAEEAPKPEDQPETDAPNQPTDQPNGEPVQPDANQPSDQPEDPEVSEQAPAQPETPTPSEPLVNQPDAPAADEPANPADNHPEADIKPDADKDPANPGQPDGNQPQPQPNPEGDQPDQPDQPDSQDQDQPNGDQPNPEGNDQSGEADAGQNGSDTPTDQNENGGEQLLPAPAPENPETGLTELVPSEPVPVPDAPDPVSPAPQADADQPPLVKQADEVAKAAKEADADNQKMPVMPKNPMTPGEVGQPTSPQIPGAKNTVPTSSKKKSSSDNQTHSVKSEKVKKPKSGHKTIGIVLVLGIAFVGATGLLAKRGKHH</sequence>
<feature type="compositionally biased region" description="Basic and acidic residues" evidence="1">
    <location>
        <begin position="704"/>
        <end position="718"/>
    </location>
</feature>
<reference evidence="6" key="1">
    <citation type="submission" date="2011-07" db="EMBL/GenBank/DDBJ databases">
        <authorList>
            <person name="Stanhope M.J."/>
            <person name="Durkin A.S."/>
            <person name="Hostetler J."/>
            <person name="Kim M."/>
            <person name="Radune D."/>
            <person name="Singh I."/>
            <person name="Town C.D."/>
        </authorList>
    </citation>
    <scope>NUCLEOTIDE SEQUENCE [LARGE SCALE GENOMIC DNA]</scope>
    <source>
        <strain evidence="6">HS-6</strain>
    </source>
</reference>
<organism evidence="6 7">
    <name type="scientific">Streptococcus criceti HS-6</name>
    <dbReference type="NCBI Taxonomy" id="873449"/>
    <lineage>
        <taxon>Bacteria</taxon>
        <taxon>Bacillati</taxon>
        <taxon>Bacillota</taxon>
        <taxon>Bacilli</taxon>
        <taxon>Lactobacillales</taxon>
        <taxon>Streptococcaceae</taxon>
        <taxon>Streptococcus</taxon>
    </lineage>
</organism>
<dbReference type="eggNOG" id="COG5434">
    <property type="taxonomic scope" value="Bacteria"/>
</dbReference>
<evidence type="ECO:0008006" key="8">
    <source>
        <dbReference type="Google" id="ProtNLM"/>
    </source>
</evidence>
<feature type="compositionally biased region" description="Low complexity" evidence="1">
    <location>
        <begin position="838"/>
        <end position="880"/>
    </location>
</feature>
<dbReference type="InterPro" id="IPR055149">
    <property type="entry name" value="Agl_cat_D2"/>
</dbReference>
<evidence type="ECO:0000256" key="3">
    <source>
        <dbReference type="SAM" id="SignalP"/>
    </source>
</evidence>
<gene>
    <name evidence="6" type="ORF">STRCR_0277</name>
</gene>
<dbReference type="InterPro" id="IPR006626">
    <property type="entry name" value="PbH1"/>
</dbReference>
<feature type="compositionally biased region" description="Low complexity" evidence="1">
    <location>
        <begin position="807"/>
        <end position="822"/>
    </location>
</feature>
<comment type="caution">
    <text evidence="6">The sequence shown here is derived from an EMBL/GenBank/DDBJ whole genome shotgun (WGS) entry which is preliminary data.</text>
</comment>
<evidence type="ECO:0000256" key="1">
    <source>
        <dbReference type="SAM" id="MobiDB-lite"/>
    </source>
</evidence>
<protein>
    <recommendedName>
        <fullName evidence="8">Pectate lyase superfamily protein domain-containing protein</fullName>
    </recommendedName>
</protein>
<keyword evidence="7" id="KW-1185">Reference proteome</keyword>
<dbReference type="InterPro" id="IPR011050">
    <property type="entry name" value="Pectin_lyase_fold/virulence"/>
</dbReference>
<evidence type="ECO:0000256" key="2">
    <source>
        <dbReference type="SAM" id="Phobius"/>
    </source>
</evidence>
<evidence type="ECO:0000259" key="5">
    <source>
        <dbReference type="Pfam" id="PF22816"/>
    </source>
</evidence>
<dbReference type="PANTHER" id="PTHR36721:SF1">
    <property type="entry name" value="OS04G0446401 PROTEIN"/>
    <property type="match status" value="1"/>
</dbReference>
<dbReference type="Pfam" id="PF22815">
    <property type="entry name" value="CatAgl_D1"/>
    <property type="match status" value="1"/>
</dbReference>
<dbReference type="Pfam" id="PF22816">
    <property type="entry name" value="CatAgl_D2"/>
    <property type="match status" value="1"/>
</dbReference>
<keyword evidence="2" id="KW-1133">Transmembrane helix</keyword>